<dbReference type="RefSeq" id="WP_346173505.1">
    <property type="nucleotide sequence ID" value="NZ_BAAASD010000004.1"/>
</dbReference>
<dbReference type="EMBL" id="BAAASD010000004">
    <property type="protein sequence ID" value="GAA2331325.1"/>
    <property type="molecule type" value="Genomic_DNA"/>
</dbReference>
<evidence type="ECO:0000313" key="3">
    <source>
        <dbReference type="Proteomes" id="UP001500253"/>
    </source>
</evidence>
<feature type="transmembrane region" description="Helical" evidence="1">
    <location>
        <begin position="20"/>
        <end position="40"/>
    </location>
</feature>
<feature type="transmembrane region" description="Helical" evidence="1">
    <location>
        <begin position="46"/>
        <end position="65"/>
    </location>
</feature>
<dbReference type="Proteomes" id="UP001500253">
    <property type="component" value="Unassembled WGS sequence"/>
</dbReference>
<name>A0ABN3FIW8_9ACTN</name>
<organism evidence="2 3">
    <name type="scientific">Streptomyces cuspidosporus</name>
    <dbReference type="NCBI Taxonomy" id="66882"/>
    <lineage>
        <taxon>Bacteria</taxon>
        <taxon>Bacillati</taxon>
        <taxon>Actinomycetota</taxon>
        <taxon>Actinomycetes</taxon>
        <taxon>Kitasatosporales</taxon>
        <taxon>Streptomycetaceae</taxon>
        <taxon>Streptomyces</taxon>
    </lineage>
</organism>
<sequence length="70" mass="7560">MTTDPTPRHDDEHQELRQYVRLLALGMVLLIVVATVYLTYQHPALGAPFSSGSTIAAALVGLAGLTRGQR</sequence>
<gene>
    <name evidence="2" type="ORF">GCM10010246_13110</name>
</gene>
<keyword evidence="3" id="KW-1185">Reference proteome</keyword>
<keyword evidence="1" id="KW-0472">Membrane</keyword>
<keyword evidence="1" id="KW-0812">Transmembrane</keyword>
<evidence type="ECO:0000313" key="2">
    <source>
        <dbReference type="EMBL" id="GAA2331325.1"/>
    </source>
</evidence>
<comment type="caution">
    <text evidence="2">The sequence shown here is derived from an EMBL/GenBank/DDBJ whole genome shotgun (WGS) entry which is preliminary data.</text>
</comment>
<accession>A0ABN3FIW8</accession>
<protein>
    <submittedName>
        <fullName evidence="2">Uncharacterized protein</fullName>
    </submittedName>
</protein>
<keyword evidence="1" id="KW-1133">Transmembrane helix</keyword>
<evidence type="ECO:0000256" key="1">
    <source>
        <dbReference type="SAM" id="Phobius"/>
    </source>
</evidence>
<proteinExistence type="predicted"/>
<reference evidence="2 3" key="1">
    <citation type="journal article" date="2019" name="Int. J. Syst. Evol. Microbiol.">
        <title>The Global Catalogue of Microorganisms (GCM) 10K type strain sequencing project: providing services to taxonomists for standard genome sequencing and annotation.</title>
        <authorList>
            <consortium name="The Broad Institute Genomics Platform"/>
            <consortium name="The Broad Institute Genome Sequencing Center for Infectious Disease"/>
            <person name="Wu L."/>
            <person name="Ma J."/>
        </authorList>
    </citation>
    <scope>NUCLEOTIDE SEQUENCE [LARGE SCALE GENOMIC DNA]</scope>
    <source>
        <strain evidence="2 3">JCM 4316</strain>
    </source>
</reference>